<dbReference type="EMBL" id="JAAIUV010000001">
    <property type="protein sequence ID" value="NEX77421.1"/>
    <property type="molecule type" value="Genomic_DNA"/>
</dbReference>
<comment type="caution">
    <text evidence="2">The sequence shown here is derived from an EMBL/GenBank/DDBJ whole genome shotgun (WGS) entry which is preliminary data.</text>
</comment>
<reference evidence="2" key="1">
    <citation type="submission" date="2020-02" db="EMBL/GenBank/DDBJ databases">
        <title>Bacillus sedimentmangrovi sp. nov., isolated from sediment of the mangrove ecosystem.</title>
        <authorList>
            <person name="Liu G."/>
        </authorList>
    </citation>
    <scope>NUCLEOTIDE SEQUENCE [LARGE SCALE GENOMIC DNA]</scope>
    <source>
        <strain evidence="2">SgZ-7</strain>
    </source>
</reference>
<dbReference type="AlphaFoldDB" id="A0A6B3TMI6"/>
<evidence type="ECO:0000313" key="3">
    <source>
        <dbReference type="Proteomes" id="UP000481621"/>
    </source>
</evidence>
<gene>
    <name evidence="2" type="ORF">G4Z05_00710</name>
</gene>
<sequence>MRKVLCSVVFFLFLSTNALAQTKQVEIFDIEKGKVVQLVPTSSEIQKEASTFLQGISGVYTKVRPIPEKGYMIKVPLEPSIMVDNQWFKGLVDEVVIIFPEQEKPFLMVFDDENRLHFYHFDGNTDRFLNLLHFQPQNETGPN</sequence>
<keyword evidence="3" id="KW-1185">Reference proteome</keyword>
<keyword evidence="1" id="KW-0732">Signal</keyword>
<name>A0A6B3TMI6_9BACI</name>
<proteinExistence type="predicted"/>
<dbReference type="Proteomes" id="UP000481621">
    <property type="component" value="Unassembled WGS sequence"/>
</dbReference>
<dbReference type="RefSeq" id="WP_163249968.1">
    <property type="nucleotide sequence ID" value="NZ_JAAIUV010000001.1"/>
</dbReference>
<evidence type="ECO:0000256" key="1">
    <source>
        <dbReference type="SAM" id="SignalP"/>
    </source>
</evidence>
<feature type="chain" id="PRO_5025395808" description="Group-specific protein" evidence="1">
    <location>
        <begin position="21"/>
        <end position="143"/>
    </location>
</feature>
<feature type="signal peptide" evidence="1">
    <location>
        <begin position="1"/>
        <end position="20"/>
    </location>
</feature>
<evidence type="ECO:0000313" key="2">
    <source>
        <dbReference type="EMBL" id="NEX77421.1"/>
    </source>
</evidence>
<protein>
    <recommendedName>
        <fullName evidence="4">Group-specific protein</fullName>
    </recommendedName>
</protein>
<evidence type="ECO:0008006" key="4">
    <source>
        <dbReference type="Google" id="ProtNLM"/>
    </source>
</evidence>
<organism evidence="2 3">
    <name type="scientific">Neobacillus thermocopriae</name>
    <dbReference type="NCBI Taxonomy" id="1215031"/>
    <lineage>
        <taxon>Bacteria</taxon>
        <taxon>Bacillati</taxon>
        <taxon>Bacillota</taxon>
        <taxon>Bacilli</taxon>
        <taxon>Bacillales</taxon>
        <taxon>Bacillaceae</taxon>
        <taxon>Neobacillus</taxon>
    </lineage>
</organism>
<accession>A0A6B3TMI6</accession>